<dbReference type="GO" id="GO:0034965">
    <property type="term" value="P:intronic box C/D snoRNA processing"/>
    <property type="evidence" value="ECO:0007669"/>
    <property type="project" value="TreeGrafter"/>
</dbReference>
<dbReference type="RefSeq" id="XP_013266099.1">
    <property type="nucleotide sequence ID" value="XM_013410645.1"/>
</dbReference>
<gene>
    <name evidence="2" type="ORF">A1O9_01487</name>
</gene>
<dbReference type="PANTHER" id="PTHR28272:SF1">
    <property type="entry name" value="RIBONUCLEASES P_MRP PROTEIN SUBUNIT POP3"/>
    <property type="match status" value="1"/>
</dbReference>
<dbReference type="GO" id="GO:0005655">
    <property type="term" value="C:nucleolar ribonuclease P complex"/>
    <property type="evidence" value="ECO:0007669"/>
    <property type="project" value="TreeGrafter"/>
</dbReference>
<dbReference type="GO" id="GO:0000171">
    <property type="term" value="F:ribonuclease MRP activity"/>
    <property type="evidence" value="ECO:0007669"/>
    <property type="project" value="TreeGrafter"/>
</dbReference>
<organism evidence="2 3">
    <name type="scientific">Exophiala aquamarina CBS 119918</name>
    <dbReference type="NCBI Taxonomy" id="1182545"/>
    <lineage>
        <taxon>Eukaryota</taxon>
        <taxon>Fungi</taxon>
        <taxon>Dikarya</taxon>
        <taxon>Ascomycota</taxon>
        <taxon>Pezizomycotina</taxon>
        <taxon>Eurotiomycetes</taxon>
        <taxon>Chaetothyriomycetidae</taxon>
        <taxon>Chaetothyriales</taxon>
        <taxon>Herpotrichiellaceae</taxon>
        <taxon>Exophiala</taxon>
    </lineage>
</organism>
<dbReference type="GO" id="GO:0000172">
    <property type="term" value="C:ribonuclease MRP complex"/>
    <property type="evidence" value="ECO:0007669"/>
    <property type="project" value="TreeGrafter"/>
</dbReference>
<feature type="region of interest" description="Disordered" evidence="1">
    <location>
        <begin position="67"/>
        <end position="94"/>
    </location>
</feature>
<dbReference type="HOGENOM" id="CLU_047273_2_0_1"/>
<comment type="caution">
    <text evidence="2">The sequence shown here is derived from an EMBL/GenBank/DDBJ whole genome shotgun (WGS) entry which is preliminary data.</text>
</comment>
<reference evidence="2 3" key="1">
    <citation type="submission" date="2013-03" db="EMBL/GenBank/DDBJ databases">
        <title>The Genome Sequence of Exophiala aquamarina CBS 119918.</title>
        <authorList>
            <consortium name="The Broad Institute Genomics Platform"/>
            <person name="Cuomo C."/>
            <person name="de Hoog S."/>
            <person name="Gorbushina A."/>
            <person name="Walker B."/>
            <person name="Young S.K."/>
            <person name="Zeng Q."/>
            <person name="Gargeya S."/>
            <person name="Fitzgerald M."/>
            <person name="Haas B."/>
            <person name="Abouelleil A."/>
            <person name="Allen A.W."/>
            <person name="Alvarado L."/>
            <person name="Arachchi H.M."/>
            <person name="Berlin A.M."/>
            <person name="Chapman S.B."/>
            <person name="Gainer-Dewar J."/>
            <person name="Goldberg J."/>
            <person name="Griggs A."/>
            <person name="Gujja S."/>
            <person name="Hansen M."/>
            <person name="Howarth C."/>
            <person name="Imamovic A."/>
            <person name="Ireland A."/>
            <person name="Larimer J."/>
            <person name="McCowan C."/>
            <person name="Murphy C."/>
            <person name="Pearson M."/>
            <person name="Poon T.W."/>
            <person name="Priest M."/>
            <person name="Roberts A."/>
            <person name="Saif S."/>
            <person name="Shea T."/>
            <person name="Sisk P."/>
            <person name="Sykes S."/>
            <person name="Wortman J."/>
            <person name="Nusbaum C."/>
            <person name="Birren B."/>
        </authorList>
    </citation>
    <scope>NUCLEOTIDE SEQUENCE [LARGE SCALE GENOMIC DNA]</scope>
    <source>
        <strain evidence="2 3">CBS 119918</strain>
    </source>
</reference>
<dbReference type="GO" id="GO:0008033">
    <property type="term" value="P:tRNA processing"/>
    <property type="evidence" value="ECO:0007669"/>
    <property type="project" value="InterPro"/>
</dbReference>
<dbReference type="OrthoDB" id="20109at2759"/>
<proteinExistence type="predicted"/>
<dbReference type="GO" id="GO:0006364">
    <property type="term" value="P:rRNA processing"/>
    <property type="evidence" value="ECO:0007669"/>
    <property type="project" value="InterPro"/>
</dbReference>
<sequence length="263" mass="28287">MDNKPKKMTYALGLPYGEPTWSGYTLASFHYPELTFGRPSLSTEHEAAILSLLIPLLQPVGAFRRSHVPRSKGKGRAGKPPNPSAQDPISPPASMPEIYNNLTIGFNTTIRRLEALSQVRKPSSLSEPKTAHQSDPAPTNLVAVLVCRRSLPQVMTSSIPLLIAAAAPKSSRSRLIEISTQSESKLAQALGQPRVGVLGVENDAAGATALARFVVDNIGSVDIPWLEPLSSPIYLPVKIHSATTAPKEKSSGDARKRKKSEKT</sequence>
<keyword evidence="3" id="KW-1185">Reference proteome</keyword>
<feature type="compositionally biased region" description="Basic residues" evidence="1">
    <location>
        <begin position="67"/>
        <end position="77"/>
    </location>
</feature>
<dbReference type="EMBL" id="AMGV01000001">
    <property type="protein sequence ID" value="KEF63509.1"/>
    <property type="molecule type" value="Genomic_DNA"/>
</dbReference>
<evidence type="ECO:0000313" key="2">
    <source>
        <dbReference type="EMBL" id="KEF63509.1"/>
    </source>
</evidence>
<dbReference type="STRING" id="1182545.A0A072PTS6"/>
<feature type="region of interest" description="Disordered" evidence="1">
    <location>
        <begin position="243"/>
        <end position="263"/>
    </location>
</feature>
<dbReference type="PANTHER" id="PTHR28272">
    <property type="entry name" value="RIBONUCLEASES P/MRP PROTEIN SUBUNIT POP3"/>
    <property type="match status" value="1"/>
</dbReference>
<dbReference type="GeneID" id="25276433"/>
<evidence type="ECO:0000313" key="3">
    <source>
        <dbReference type="Proteomes" id="UP000027920"/>
    </source>
</evidence>
<dbReference type="InterPro" id="IPR013241">
    <property type="entry name" value="RNase_P_Pop3"/>
</dbReference>
<dbReference type="AlphaFoldDB" id="A0A072PTS6"/>
<dbReference type="VEuPathDB" id="FungiDB:A1O9_01487"/>
<dbReference type="Proteomes" id="UP000027920">
    <property type="component" value="Unassembled WGS sequence"/>
</dbReference>
<name>A0A072PTS6_9EURO</name>
<evidence type="ECO:0000256" key="1">
    <source>
        <dbReference type="SAM" id="MobiDB-lite"/>
    </source>
</evidence>
<dbReference type="Pfam" id="PF08228">
    <property type="entry name" value="RNase_P_pop3"/>
    <property type="match status" value="1"/>
</dbReference>
<protein>
    <submittedName>
        <fullName evidence="2">Uncharacterized protein</fullName>
    </submittedName>
</protein>
<dbReference type="GO" id="GO:0004526">
    <property type="term" value="F:ribonuclease P activity"/>
    <property type="evidence" value="ECO:0007669"/>
    <property type="project" value="TreeGrafter"/>
</dbReference>
<accession>A0A072PTS6</accession>
<dbReference type="GO" id="GO:0005829">
    <property type="term" value="C:cytosol"/>
    <property type="evidence" value="ECO:0007669"/>
    <property type="project" value="TreeGrafter"/>
</dbReference>